<dbReference type="InterPro" id="IPR003877">
    <property type="entry name" value="SPRY_dom"/>
</dbReference>
<dbReference type="SUPFAM" id="SSF57850">
    <property type="entry name" value="RING/U-box"/>
    <property type="match status" value="1"/>
</dbReference>
<evidence type="ECO:0000256" key="4">
    <source>
        <dbReference type="ARBA" id="ARBA00022723"/>
    </source>
</evidence>
<dbReference type="InterPro" id="IPR017907">
    <property type="entry name" value="Znf_RING_CS"/>
</dbReference>
<dbReference type="Pfam" id="PF00622">
    <property type="entry name" value="SPRY"/>
    <property type="match status" value="1"/>
</dbReference>
<dbReference type="GO" id="GO:0005737">
    <property type="term" value="C:cytoplasm"/>
    <property type="evidence" value="ECO:0007669"/>
    <property type="project" value="UniProtKB-ARBA"/>
</dbReference>
<feature type="coiled-coil region" evidence="9">
    <location>
        <begin position="256"/>
        <end position="290"/>
    </location>
</feature>
<dbReference type="OrthoDB" id="6270329at2759"/>
<dbReference type="PROSITE" id="PS50188">
    <property type="entry name" value="B302_SPRY"/>
    <property type="match status" value="1"/>
</dbReference>
<dbReference type="SUPFAM" id="SSF57845">
    <property type="entry name" value="B-box zinc-binding domain"/>
    <property type="match status" value="1"/>
</dbReference>
<dbReference type="Gene3D" id="3.30.160.60">
    <property type="entry name" value="Classic Zinc Finger"/>
    <property type="match status" value="1"/>
</dbReference>
<dbReference type="InterPro" id="IPR001870">
    <property type="entry name" value="B30.2/SPRY"/>
</dbReference>
<dbReference type="AlphaFoldDB" id="A0A3B3Y0F5"/>
<keyword evidence="7" id="KW-0391">Immunity</keyword>
<proteinExistence type="predicted"/>
<evidence type="ECO:0000256" key="2">
    <source>
        <dbReference type="ARBA" id="ARBA00022490"/>
    </source>
</evidence>
<comment type="subcellular location">
    <subcellularLocation>
        <location evidence="1">Cytoplasm</location>
    </subcellularLocation>
</comment>
<dbReference type="Pfam" id="PF25600">
    <property type="entry name" value="TRIM_CC"/>
    <property type="match status" value="1"/>
</dbReference>
<dbReference type="InterPro" id="IPR018957">
    <property type="entry name" value="Znf_C3HC4_RING-type"/>
</dbReference>
<dbReference type="Ensembl" id="ENSPMET00000035126.1">
    <property type="protein sequence ID" value="ENSPMEP00000020600.1"/>
    <property type="gene ID" value="ENSPMEG00000023744.1"/>
</dbReference>
<keyword evidence="3" id="KW-0399">Innate immunity</keyword>
<dbReference type="STRING" id="48701.ENSPMEP00000020600"/>
<dbReference type="PANTHER" id="PTHR25465">
    <property type="entry name" value="B-BOX DOMAIN CONTAINING"/>
    <property type="match status" value="1"/>
</dbReference>
<evidence type="ECO:0000313" key="14">
    <source>
        <dbReference type="Proteomes" id="UP000261480"/>
    </source>
</evidence>
<dbReference type="InterPro" id="IPR003613">
    <property type="entry name" value="Ubox_domain"/>
</dbReference>
<feature type="domain" description="B box-type" evidence="11">
    <location>
        <begin position="143"/>
        <end position="183"/>
    </location>
</feature>
<dbReference type="FunFam" id="2.60.120.920:FF:000004">
    <property type="entry name" value="Butyrophilin subfamily 1 member A1"/>
    <property type="match status" value="1"/>
</dbReference>
<dbReference type="PROSITE" id="PS50089">
    <property type="entry name" value="ZF_RING_2"/>
    <property type="match status" value="1"/>
</dbReference>
<dbReference type="RefSeq" id="XP_014859067.1">
    <property type="nucleotide sequence ID" value="XM_015003581.1"/>
</dbReference>
<dbReference type="InterPro" id="IPR013083">
    <property type="entry name" value="Znf_RING/FYVE/PHD"/>
</dbReference>
<evidence type="ECO:0000256" key="6">
    <source>
        <dbReference type="ARBA" id="ARBA00022833"/>
    </source>
</evidence>
<evidence type="ECO:0000256" key="9">
    <source>
        <dbReference type="SAM" id="Coils"/>
    </source>
</evidence>
<dbReference type="CDD" id="cd13733">
    <property type="entry name" value="SPRY_PRY_C-I_1"/>
    <property type="match status" value="1"/>
</dbReference>
<dbReference type="SMART" id="SM00184">
    <property type="entry name" value="RING"/>
    <property type="match status" value="1"/>
</dbReference>
<dbReference type="GO" id="GO:0045087">
    <property type="term" value="P:innate immune response"/>
    <property type="evidence" value="ECO:0007669"/>
    <property type="project" value="UniProtKB-KW"/>
</dbReference>
<keyword evidence="5 8" id="KW-0863">Zinc-finger</keyword>
<keyword evidence="2" id="KW-0963">Cytoplasm</keyword>
<dbReference type="Proteomes" id="UP000261480">
    <property type="component" value="Unplaced"/>
</dbReference>
<dbReference type="InterPro" id="IPR006574">
    <property type="entry name" value="PRY"/>
</dbReference>
<dbReference type="Pfam" id="PF13765">
    <property type="entry name" value="PRY"/>
    <property type="match status" value="1"/>
</dbReference>
<dbReference type="InterPro" id="IPR051051">
    <property type="entry name" value="E3_ubiq-ligase_TRIM/RNF"/>
</dbReference>
<evidence type="ECO:0000256" key="8">
    <source>
        <dbReference type="PROSITE-ProRule" id="PRU00024"/>
    </source>
</evidence>
<evidence type="ECO:0000256" key="3">
    <source>
        <dbReference type="ARBA" id="ARBA00022588"/>
    </source>
</evidence>
<dbReference type="SMART" id="SM00336">
    <property type="entry name" value="BBOX"/>
    <property type="match status" value="2"/>
</dbReference>
<dbReference type="GO" id="GO:0004842">
    <property type="term" value="F:ubiquitin-protein transferase activity"/>
    <property type="evidence" value="ECO:0007669"/>
    <property type="project" value="InterPro"/>
</dbReference>
<dbReference type="SMART" id="SM00589">
    <property type="entry name" value="PRY"/>
    <property type="match status" value="1"/>
</dbReference>
<dbReference type="InterPro" id="IPR000315">
    <property type="entry name" value="Znf_B-box"/>
</dbReference>
<dbReference type="CDD" id="cd19769">
    <property type="entry name" value="Bbox2_TRIM16-like"/>
    <property type="match status" value="1"/>
</dbReference>
<dbReference type="PROSITE" id="PS50119">
    <property type="entry name" value="ZF_BBOX"/>
    <property type="match status" value="1"/>
</dbReference>
<evidence type="ECO:0000259" key="10">
    <source>
        <dbReference type="PROSITE" id="PS50089"/>
    </source>
</evidence>
<keyword evidence="4" id="KW-0479">Metal-binding</keyword>
<dbReference type="PANTHER" id="PTHR25465:SF32">
    <property type="entry name" value="BLOODTHIRSTY-RELATED GENE FAMILY, MEMBER 16 ISOFORM X1-RELATED"/>
    <property type="match status" value="1"/>
</dbReference>
<dbReference type="SMART" id="SM00504">
    <property type="entry name" value="Ubox"/>
    <property type="match status" value="1"/>
</dbReference>
<dbReference type="InterPro" id="IPR013320">
    <property type="entry name" value="ConA-like_dom_sf"/>
</dbReference>
<dbReference type="KEGG" id="pmei:106927783"/>
<evidence type="ECO:0000256" key="5">
    <source>
        <dbReference type="ARBA" id="ARBA00022771"/>
    </source>
</evidence>
<evidence type="ECO:0000313" key="13">
    <source>
        <dbReference type="Ensembl" id="ENSPMEP00000020600.1"/>
    </source>
</evidence>
<evidence type="ECO:0008006" key="15">
    <source>
        <dbReference type="Google" id="ProtNLM"/>
    </source>
</evidence>
<dbReference type="InterPro" id="IPR001841">
    <property type="entry name" value="Znf_RING"/>
</dbReference>
<evidence type="ECO:0000256" key="1">
    <source>
        <dbReference type="ARBA" id="ARBA00004496"/>
    </source>
</evidence>
<dbReference type="InterPro" id="IPR058030">
    <property type="entry name" value="TRIM8/14/16/25/29/45/65_CC"/>
</dbReference>
<dbReference type="InterPro" id="IPR043136">
    <property type="entry name" value="B30.2/SPRY_sf"/>
</dbReference>
<dbReference type="InterPro" id="IPR003879">
    <property type="entry name" value="Butyrophylin_SPRY"/>
</dbReference>
<feature type="domain" description="B30.2/SPRY" evidence="12">
    <location>
        <begin position="339"/>
        <end position="534"/>
    </location>
</feature>
<dbReference type="Pfam" id="PF00643">
    <property type="entry name" value="zf-B_box"/>
    <property type="match status" value="1"/>
</dbReference>
<dbReference type="SUPFAM" id="SSF49899">
    <property type="entry name" value="Concanavalin A-like lectins/glucanases"/>
    <property type="match status" value="1"/>
</dbReference>
<protein>
    <recommendedName>
        <fullName evidence="15">E3 ubiquitin-protein ligase TRIM39-like</fullName>
    </recommendedName>
</protein>
<organism evidence="13 14">
    <name type="scientific">Poecilia mexicana</name>
    <dbReference type="NCBI Taxonomy" id="48701"/>
    <lineage>
        <taxon>Eukaryota</taxon>
        <taxon>Metazoa</taxon>
        <taxon>Chordata</taxon>
        <taxon>Craniata</taxon>
        <taxon>Vertebrata</taxon>
        <taxon>Euteleostomi</taxon>
        <taxon>Actinopterygii</taxon>
        <taxon>Neopterygii</taxon>
        <taxon>Teleostei</taxon>
        <taxon>Neoteleostei</taxon>
        <taxon>Acanthomorphata</taxon>
        <taxon>Ovalentaria</taxon>
        <taxon>Atherinomorphae</taxon>
        <taxon>Cyprinodontiformes</taxon>
        <taxon>Poeciliidae</taxon>
        <taxon>Poeciliinae</taxon>
        <taxon>Poecilia</taxon>
    </lineage>
</organism>
<dbReference type="GO" id="GO:0016567">
    <property type="term" value="P:protein ubiquitination"/>
    <property type="evidence" value="ECO:0007669"/>
    <property type="project" value="InterPro"/>
</dbReference>
<dbReference type="GO" id="GO:0008270">
    <property type="term" value="F:zinc ion binding"/>
    <property type="evidence" value="ECO:0007669"/>
    <property type="project" value="UniProtKB-KW"/>
</dbReference>
<evidence type="ECO:0000259" key="12">
    <source>
        <dbReference type="PROSITE" id="PS50188"/>
    </source>
</evidence>
<dbReference type="GeneID" id="106927783"/>
<name>A0A3B3Y0F5_9TELE</name>
<keyword evidence="9" id="KW-0175">Coiled coil</keyword>
<dbReference type="Pfam" id="PF00097">
    <property type="entry name" value="zf-C3HC4"/>
    <property type="match status" value="1"/>
</dbReference>
<evidence type="ECO:0000259" key="11">
    <source>
        <dbReference type="PROSITE" id="PS50119"/>
    </source>
</evidence>
<reference evidence="13" key="2">
    <citation type="submission" date="2025-09" db="UniProtKB">
        <authorList>
            <consortium name="Ensembl"/>
        </authorList>
    </citation>
    <scope>IDENTIFICATION</scope>
</reference>
<keyword evidence="6" id="KW-0862">Zinc</keyword>
<dbReference type="PROSITE" id="PS00518">
    <property type="entry name" value="ZF_RING_1"/>
    <property type="match status" value="1"/>
</dbReference>
<dbReference type="PRINTS" id="PR01407">
    <property type="entry name" value="BUTYPHLNCDUF"/>
</dbReference>
<reference evidence="13" key="1">
    <citation type="submission" date="2025-08" db="UniProtKB">
        <authorList>
            <consortium name="Ensembl"/>
        </authorList>
    </citation>
    <scope>IDENTIFICATION</scope>
</reference>
<sequence length="537" mass="60666">MATASSFLSEEQFLCSICLDVFTDPVTIPCGHNFCKTCITKHWNISRHQQCPLCKEQFDPRPALRINTFISEMASHFRNARSLSGQVSPGSGGVLCDVCTEPKKKAFKSCLVCTTAYCHTHLEPHTRIAVLKKHKLINPVMKLETMMCGKHEKPLELFCKTDQRCVCPSCAASDHKKHRVVALTEECKEKKKELEKTRVCVEQMIQERLLKMEQFKQLVKLSKQDAEEVTAAVVEDCSDLIDSARKSLDHFIDVIVQKQKATEEQAEGFIKELEEEISMLMKNRSKLTQLLQIEDHFHLLQNTPRMTVTAKDWTKVRVQSSCDTTVRMAAVQLETIRTEMKKLCARIELARVQLYGVDVTLDPNTANPYLVISDDGKTVRCSDVTQVLPDKPERLSAFGVLGKQSFTSGRFYYEVEVKGKTKWELGVVRESIDRKGENAICPENGYWAVWLRNGHYRALTGPSVPLVLVSEPQKVGIFVDYDEGLVSFYDAESAHLIFSFTSCNFSEKLYPYFSPCPSDGGKNSAPLIISSISHTLN</sequence>
<dbReference type="RefSeq" id="XP_014859066.1">
    <property type="nucleotide sequence ID" value="XM_015003580.1"/>
</dbReference>
<dbReference type="Gene3D" id="3.30.40.10">
    <property type="entry name" value="Zinc/RING finger domain, C3HC4 (zinc finger)"/>
    <property type="match status" value="1"/>
</dbReference>
<keyword evidence="14" id="KW-1185">Reference proteome</keyword>
<evidence type="ECO:0000256" key="7">
    <source>
        <dbReference type="ARBA" id="ARBA00022859"/>
    </source>
</evidence>
<feature type="domain" description="RING-type" evidence="10">
    <location>
        <begin position="15"/>
        <end position="55"/>
    </location>
</feature>
<dbReference type="Gene3D" id="2.60.120.920">
    <property type="match status" value="1"/>
</dbReference>
<dbReference type="Gene3D" id="4.10.830.40">
    <property type="match status" value="1"/>
</dbReference>
<dbReference type="SMART" id="SM00449">
    <property type="entry name" value="SPRY"/>
    <property type="match status" value="1"/>
</dbReference>
<accession>A0A3B3Y0F5</accession>